<sequence>MPIGGPKPRVLLASLLLRPGSVVSTDRLVEAVWGGARPPDPLGALRAYVSRLRAVLAPLQHGERLRYQAPGYVLAVADDELDATEFARLVAEARDRASVGDPGRAVTLFDAALALWRGDPLAEFDFAQVNADIARLADLRLGASEDRIEAMLHLGRGHEVVTELDALVRRFPGRERLAAQLMRALYGSGRQAEALAVYRDLRRRLVDELGVEPSEPVRTVHRRLLEHDPTLAPAGEPATNLPRRATAFVGRDQEMRRIDTLMRDARLLTLTGVGGVGKSRMALEVAAALDRSRFPDGVWLCELDPLADGSPVSHVVATALRVRQRHGSTIEQSVIEYLRSRKLLLVLDNCEHVLDASARLAADLMANCPGVVVLATSREFLGVHGEQV</sequence>
<evidence type="ECO:0000313" key="7">
    <source>
        <dbReference type="EMBL" id="MCH6170341.1"/>
    </source>
</evidence>
<dbReference type="Gene3D" id="1.10.10.10">
    <property type="entry name" value="Winged helix-like DNA-binding domain superfamily/Winged helix DNA-binding domain"/>
    <property type="match status" value="1"/>
</dbReference>
<organism evidence="7 8">
    <name type="scientific">Pseudonocardia alaniniphila</name>
    <dbReference type="NCBI Taxonomy" id="75291"/>
    <lineage>
        <taxon>Bacteria</taxon>
        <taxon>Bacillati</taxon>
        <taxon>Actinomycetota</taxon>
        <taxon>Actinomycetes</taxon>
        <taxon>Pseudonocardiales</taxon>
        <taxon>Pseudonocardiaceae</taxon>
        <taxon>Pseudonocardia</taxon>
    </lineage>
</organism>
<dbReference type="Pfam" id="PF13401">
    <property type="entry name" value="AAA_22"/>
    <property type="match status" value="1"/>
</dbReference>
<keyword evidence="2" id="KW-0805">Transcription regulation</keyword>
<dbReference type="SUPFAM" id="SSF52540">
    <property type="entry name" value="P-loop containing nucleoside triphosphate hydrolases"/>
    <property type="match status" value="1"/>
</dbReference>
<keyword evidence="3 5" id="KW-0238">DNA-binding</keyword>
<evidence type="ECO:0000259" key="6">
    <source>
        <dbReference type="PROSITE" id="PS51755"/>
    </source>
</evidence>
<dbReference type="InterPro" id="IPR027417">
    <property type="entry name" value="P-loop_NTPase"/>
</dbReference>
<dbReference type="InterPro" id="IPR051677">
    <property type="entry name" value="AfsR-DnrI-RedD_regulator"/>
</dbReference>
<dbReference type="Pfam" id="PF00486">
    <property type="entry name" value="Trans_reg_C"/>
    <property type="match status" value="1"/>
</dbReference>
<dbReference type="PANTHER" id="PTHR35807:SF1">
    <property type="entry name" value="TRANSCRIPTIONAL REGULATOR REDD"/>
    <property type="match status" value="1"/>
</dbReference>
<dbReference type="Proteomes" id="UP001299970">
    <property type="component" value="Unassembled WGS sequence"/>
</dbReference>
<dbReference type="PANTHER" id="PTHR35807">
    <property type="entry name" value="TRANSCRIPTIONAL REGULATOR REDD-RELATED"/>
    <property type="match status" value="1"/>
</dbReference>
<evidence type="ECO:0000256" key="5">
    <source>
        <dbReference type="PROSITE-ProRule" id="PRU01091"/>
    </source>
</evidence>
<dbReference type="Pfam" id="PF03704">
    <property type="entry name" value="BTAD"/>
    <property type="match status" value="1"/>
</dbReference>
<dbReference type="EMBL" id="JAKXMK010000031">
    <property type="protein sequence ID" value="MCH6170341.1"/>
    <property type="molecule type" value="Genomic_DNA"/>
</dbReference>
<comment type="caution">
    <text evidence="7">The sequence shown here is derived from an EMBL/GenBank/DDBJ whole genome shotgun (WGS) entry which is preliminary data.</text>
</comment>
<name>A0ABS9TP85_9PSEU</name>
<keyword evidence="8" id="KW-1185">Reference proteome</keyword>
<proteinExistence type="inferred from homology"/>
<keyword evidence="4" id="KW-0804">Transcription</keyword>
<reference evidence="7 8" key="1">
    <citation type="submission" date="2022-03" db="EMBL/GenBank/DDBJ databases">
        <title>Pseudonocardia alaer sp. nov., a novel actinomycete isolated from reed forest soil.</title>
        <authorList>
            <person name="Wang L."/>
        </authorList>
    </citation>
    <scope>NUCLEOTIDE SEQUENCE [LARGE SCALE GENOMIC DNA]</scope>
    <source>
        <strain evidence="7 8">Y-16303</strain>
    </source>
</reference>
<dbReference type="CDD" id="cd15831">
    <property type="entry name" value="BTAD"/>
    <property type="match status" value="1"/>
</dbReference>
<evidence type="ECO:0000256" key="2">
    <source>
        <dbReference type="ARBA" id="ARBA00023015"/>
    </source>
</evidence>
<dbReference type="RefSeq" id="WP_241041145.1">
    <property type="nucleotide sequence ID" value="NZ_BAAAJF010000063.1"/>
</dbReference>
<dbReference type="InterPro" id="IPR016032">
    <property type="entry name" value="Sig_transdc_resp-reg_C-effctor"/>
</dbReference>
<dbReference type="SUPFAM" id="SSF46894">
    <property type="entry name" value="C-terminal effector domain of the bipartite response regulators"/>
    <property type="match status" value="1"/>
</dbReference>
<dbReference type="InterPro" id="IPR001867">
    <property type="entry name" value="OmpR/PhoB-type_DNA-bd"/>
</dbReference>
<dbReference type="SUPFAM" id="SSF48452">
    <property type="entry name" value="TPR-like"/>
    <property type="match status" value="1"/>
</dbReference>
<dbReference type="InterPro" id="IPR011990">
    <property type="entry name" value="TPR-like_helical_dom_sf"/>
</dbReference>
<dbReference type="InterPro" id="IPR049945">
    <property type="entry name" value="AAA_22"/>
</dbReference>
<evidence type="ECO:0000256" key="4">
    <source>
        <dbReference type="ARBA" id="ARBA00023163"/>
    </source>
</evidence>
<evidence type="ECO:0000313" key="8">
    <source>
        <dbReference type="Proteomes" id="UP001299970"/>
    </source>
</evidence>
<accession>A0ABS9TP85</accession>
<dbReference type="Gene3D" id="1.25.40.10">
    <property type="entry name" value="Tetratricopeptide repeat domain"/>
    <property type="match status" value="1"/>
</dbReference>
<dbReference type="InterPro" id="IPR005158">
    <property type="entry name" value="BTAD"/>
</dbReference>
<gene>
    <name evidence="7" type="ORF">MMF94_31960</name>
</gene>
<dbReference type="PROSITE" id="PS51755">
    <property type="entry name" value="OMPR_PHOB"/>
    <property type="match status" value="1"/>
</dbReference>
<evidence type="ECO:0000256" key="1">
    <source>
        <dbReference type="ARBA" id="ARBA00005820"/>
    </source>
</evidence>
<comment type="similarity">
    <text evidence="1">Belongs to the AfsR/DnrI/RedD regulatory family.</text>
</comment>
<dbReference type="InterPro" id="IPR036388">
    <property type="entry name" value="WH-like_DNA-bd_sf"/>
</dbReference>
<protein>
    <submittedName>
        <fullName evidence="7">Winged helix-turn-helix domain-containing protein</fullName>
    </submittedName>
</protein>
<evidence type="ECO:0000256" key="3">
    <source>
        <dbReference type="ARBA" id="ARBA00023125"/>
    </source>
</evidence>
<feature type="DNA-binding region" description="OmpR/PhoB-type" evidence="5">
    <location>
        <begin position="1"/>
        <end position="76"/>
    </location>
</feature>
<dbReference type="SMART" id="SM00862">
    <property type="entry name" value="Trans_reg_C"/>
    <property type="match status" value="1"/>
</dbReference>
<feature type="domain" description="OmpR/PhoB-type" evidence="6">
    <location>
        <begin position="1"/>
        <end position="76"/>
    </location>
</feature>
<dbReference type="SMART" id="SM01043">
    <property type="entry name" value="BTAD"/>
    <property type="match status" value="1"/>
</dbReference>